<keyword evidence="7" id="KW-0866">Nonsense-mediated mRNA decay</keyword>
<feature type="region of interest" description="Disordered" evidence="11">
    <location>
        <begin position="1331"/>
        <end position="1354"/>
    </location>
</feature>
<feature type="domain" description="MIF4G" evidence="12">
    <location>
        <begin position="629"/>
        <end position="818"/>
    </location>
</feature>
<keyword evidence="6" id="KW-0175">Coiled coil</keyword>
<dbReference type="SUPFAM" id="SSF48371">
    <property type="entry name" value="ARM repeat"/>
    <property type="match status" value="3"/>
</dbReference>
<dbReference type="GO" id="GO:0005829">
    <property type="term" value="C:cytosol"/>
    <property type="evidence" value="ECO:0007669"/>
    <property type="project" value="UniProtKB-ARBA"/>
</dbReference>
<evidence type="ECO:0000313" key="13">
    <source>
        <dbReference type="EMBL" id="KAL3851926.1"/>
    </source>
</evidence>
<keyword evidence="3" id="KW-0597">Phosphoprotein</keyword>
<protein>
    <recommendedName>
        <fullName evidence="9">Regulator of nonsense transcripts 2</fullName>
    </recommendedName>
    <alternativeName>
        <fullName evidence="10">Up-frameshift suppressor 2 homolog</fullName>
    </alternativeName>
</protein>
<dbReference type="InterPro" id="IPR016024">
    <property type="entry name" value="ARM-type_fold"/>
</dbReference>
<feature type="compositionally biased region" description="Basic and acidic residues" evidence="11">
    <location>
        <begin position="110"/>
        <end position="156"/>
    </location>
</feature>
<dbReference type="InterPro" id="IPR007193">
    <property type="entry name" value="Upf2/Nmd2_C"/>
</dbReference>
<accession>A0ABD3UT13</accession>
<dbReference type="GO" id="GO:0003723">
    <property type="term" value="F:RNA binding"/>
    <property type="evidence" value="ECO:0007669"/>
    <property type="project" value="UniProtKB-KW"/>
</dbReference>
<feature type="compositionally biased region" description="Basic and acidic residues" evidence="11">
    <location>
        <begin position="70"/>
        <end position="94"/>
    </location>
</feature>
<dbReference type="PANTHER" id="PTHR12839:SF7">
    <property type="entry name" value="REGULATOR OF NONSENSE TRANSCRIPTS 2"/>
    <property type="match status" value="1"/>
</dbReference>
<evidence type="ECO:0000256" key="3">
    <source>
        <dbReference type="ARBA" id="ARBA00022553"/>
    </source>
</evidence>
<evidence type="ECO:0000256" key="4">
    <source>
        <dbReference type="ARBA" id="ARBA00022737"/>
    </source>
</evidence>
<name>A0ABD3UT13_SINWO</name>
<dbReference type="FunFam" id="1.25.40.180:FF:000014">
    <property type="entry name" value="Putative regulator of nonsense transcripts 2"/>
    <property type="match status" value="1"/>
</dbReference>
<proteinExistence type="predicted"/>
<dbReference type="SMART" id="SM00543">
    <property type="entry name" value="MIF4G"/>
    <property type="match status" value="3"/>
</dbReference>
<evidence type="ECO:0000256" key="8">
    <source>
        <dbReference type="ARBA" id="ARBA00059351"/>
    </source>
</evidence>
<organism evidence="13 14">
    <name type="scientific">Sinanodonta woodiana</name>
    <name type="common">Chinese pond mussel</name>
    <name type="synonym">Anodonta woodiana</name>
    <dbReference type="NCBI Taxonomy" id="1069815"/>
    <lineage>
        <taxon>Eukaryota</taxon>
        <taxon>Metazoa</taxon>
        <taxon>Spiralia</taxon>
        <taxon>Lophotrochozoa</taxon>
        <taxon>Mollusca</taxon>
        <taxon>Bivalvia</taxon>
        <taxon>Autobranchia</taxon>
        <taxon>Heteroconchia</taxon>
        <taxon>Palaeoheterodonta</taxon>
        <taxon>Unionida</taxon>
        <taxon>Unionoidea</taxon>
        <taxon>Unionidae</taxon>
        <taxon>Unioninae</taxon>
        <taxon>Sinanodonta</taxon>
    </lineage>
</organism>
<keyword evidence="5" id="KW-0694">RNA-binding</keyword>
<dbReference type="InterPro" id="IPR003890">
    <property type="entry name" value="MIF4G-like_typ-3"/>
</dbReference>
<dbReference type="FunFam" id="1.25.40.180:FF:000023">
    <property type="entry name" value="regulator of nonsense transcripts 2 isoform X1"/>
    <property type="match status" value="1"/>
</dbReference>
<evidence type="ECO:0000259" key="12">
    <source>
        <dbReference type="SMART" id="SM00543"/>
    </source>
</evidence>
<keyword evidence="4" id="KW-0677">Repeat</keyword>
<dbReference type="Proteomes" id="UP001634394">
    <property type="component" value="Unassembled WGS sequence"/>
</dbReference>
<keyword evidence="2" id="KW-0963">Cytoplasm</keyword>
<feature type="compositionally biased region" description="Basic and acidic residues" evidence="11">
    <location>
        <begin position="587"/>
        <end position="598"/>
    </location>
</feature>
<evidence type="ECO:0000256" key="1">
    <source>
        <dbReference type="ARBA" id="ARBA00004556"/>
    </source>
</evidence>
<evidence type="ECO:0000256" key="7">
    <source>
        <dbReference type="ARBA" id="ARBA00023161"/>
    </source>
</evidence>
<dbReference type="Gene3D" id="4.10.80.160">
    <property type="match status" value="1"/>
</dbReference>
<dbReference type="InterPro" id="IPR039762">
    <property type="entry name" value="Nmd2/UPF2"/>
</dbReference>
<dbReference type="Gene3D" id="6.10.250.770">
    <property type="match status" value="1"/>
</dbReference>
<feature type="domain" description="MIF4G" evidence="12">
    <location>
        <begin position="212"/>
        <end position="439"/>
    </location>
</feature>
<dbReference type="Pfam" id="PF02854">
    <property type="entry name" value="MIF4G"/>
    <property type="match status" value="3"/>
</dbReference>
<evidence type="ECO:0000256" key="11">
    <source>
        <dbReference type="SAM" id="MobiDB-lite"/>
    </source>
</evidence>
<dbReference type="Pfam" id="PF04050">
    <property type="entry name" value="Upf2"/>
    <property type="match status" value="1"/>
</dbReference>
<evidence type="ECO:0000256" key="5">
    <source>
        <dbReference type="ARBA" id="ARBA00022884"/>
    </source>
</evidence>
<comment type="subcellular location">
    <subcellularLocation>
        <location evidence="1">Cytoplasm</location>
        <location evidence="1">Perinuclear region</location>
    </subcellularLocation>
</comment>
<evidence type="ECO:0000256" key="6">
    <source>
        <dbReference type="ARBA" id="ARBA00023054"/>
    </source>
</evidence>
<reference evidence="13 14" key="1">
    <citation type="submission" date="2024-11" db="EMBL/GenBank/DDBJ databases">
        <title>Chromosome-level genome assembly of the freshwater bivalve Anodonta woodiana.</title>
        <authorList>
            <person name="Chen X."/>
        </authorList>
    </citation>
    <scope>NUCLEOTIDE SEQUENCE [LARGE SCALE GENOMIC DNA]</scope>
    <source>
        <strain evidence="13">MN2024</strain>
        <tissue evidence="13">Gills</tissue>
    </source>
</reference>
<feature type="region of interest" description="Disordered" evidence="11">
    <location>
        <begin position="1"/>
        <end position="156"/>
    </location>
</feature>
<dbReference type="FunFam" id="1.25.40.180:FF:000015">
    <property type="entry name" value="regulator of nonsense transcripts 2 isoform X1"/>
    <property type="match status" value="1"/>
</dbReference>
<keyword evidence="14" id="KW-1185">Reference proteome</keyword>
<evidence type="ECO:0000313" key="14">
    <source>
        <dbReference type="Proteomes" id="UP001634394"/>
    </source>
</evidence>
<feature type="domain" description="MIF4G" evidence="12">
    <location>
        <begin position="833"/>
        <end position="1047"/>
    </location>
</feature>
<evidence type="ECO:0000256" key="9">
    <source>
        <dbReference type="ARBA" id="ARBA00068726"/>
    </source>
</evidence>
<comment type="caution">
    <text evidence="13">The sequence shown here is derived from an EMBL/GenBank/DDBJ whole genome shotgun (WGS) entry which is preliminary data.</text>
</comment>
<feature type="region of interest" description="Disordered" evidence="11">
    <location>
        <begin position="1101"/>
        <end position="1199"/>
    </location>
</feature>
<feature type="region of interest" description="Disordered" evidence="11">
    <location>
        <begin position="568"/>
        <end position="598"/>
    </location>
</feature>
<evidence type="ECO:0000256" key="2">
    <source>
        <dbReference type="ARBA" id="ARBA00022490"/>
    </source>
</evidence>
<dbReference type="Gene3D" id="1.25.40.180">
    <property type="match status" value="3"/>
</dbReference>
<gene>
    <name evidence="13" type="ORF">ACJMK2_015621</name>
</gene>
<comment type="function">
    <text evidence="8">Involved in nonsense-mediated decay (NMD) of mRNAs containing premature stop codons by associating with the nuclear exon junction complex (EJC). Recruited by UPF3B associated with the EJC core at the cytoplasmic side of the nuclear envelope and the subsequent formation of an UPF1-UPF2-UPF3 surveillance complex (including UPF1 bound to release factors at the stalled ribosome) is believed to activate NMD. In cooperation with UPF3B stimulates both ATPase and RNA helicase activities of UPF1. Binds spliced mRNA.</text>
</comment>
<evidence type="ECO:0000256" key="10">
    <source>
        <dbReference type="ARBA" id="ARBA00080859"/>
    </source>
</evidence>
<feature type="compositionally biased region" description="Acidic residues" evidence="11">
    <location>
        <begin position="1149"/>
        <end position="1182"/>
    </location>
</feature>
<dbReference type="GO" id="GO:0000184">
    <property type="term" value="P:nuclear-transcribed mRNA catabolic process, nonsense-mediated decay"/>
    <property type="evidence" value="ECO:0007669"/>
    <property type="project" value="UniProtKB-KW"/>
</dbReference>
<dbReference type="GO" id="GO:0048471">
    <property type="term" value="C:perinuclear region of cytoplasm"/>
    <property type="evidence" value="ECO:0007669"/>
    <property type="project" value="UniProtKB-SubCell"/>
</dbReference>
<dbReference type="PANTHER" id="PTHR12839">
    <property type="entry name" value="NONSENSE-MEDIATED MRNA DECAY PROTEIN 2 UP-FRAMESHIFT SUPPRESSOR 2"/>
    <property type="match status" value="1"/>
</dbReference>
<sequence>MFGNDRTMSDSKGRPSSSGSGQPPPERNRRKYSDNRPSSRSNRSDRATAGDKGTGSKSDDVRQSSSSRGFAKDSRKDKPSNASSRNEEKKRDKSGTPLESPDSVAKLKHLPADKVKAASDLEAQWAKEEEEKNKEKENKRQEEEGRQKEEEQKRKAEEEIQKQIEEEKKLIEDFIAETQEKLENKVRSREANATAAENRPDESFFSRLDSSLKKNTAFVKKLRVLSESQKDSLTKDFQSLNLTKYVGEVAAAITEAKMKMSDIPCAQHICSIMHQRYADFSQALLENWQKYLLTKKDEKISNPSKYRVDLRFFGELTTIGVFTLKEGLPLLANQLSLLINSDKDEHNNLSILITFCKHCGDDYIGLLPRKYRILAEKYGLTIPRSVFLPNERQKGCRNLLGEYYASLCKHLTKDFKELKGMERQNRKILQTKGELSADRKEKYEEAYNAYQKLYSNTAVLSDLLDEDMPELPEEDMKQDEGGMLDIFNPLLNVEFQYEGDSALFEDEDSRSFYETLPDLKAFIPGILYKESEQSNSKQENQDGEKELAEDMENLEIEDVEREIEITVKEEEIQSTDGDGEPTVTSTEKTESGKDDDKEEARALEEMGLLPTITDEDDTETGNLMKLQFEAFTSSLPNSVNRELIDKAAIEFCMNFNTKTNRKKLVRALFTVHRTRYDLLPFYSRMVATLHPIMTDVSGDLAQLLKGDFRWHVRKKDQINIESKLKTVRFIGELTKFRLFPKSEALHCLKMLMFDFSHHNIEMACALLETCGRFLYRSMDSHHRTKVYLDVMMRKKAALHLDSRYTTMIENAYYYSNPPDVSQVQRKERPPVNEYLRKLLYRDLSKVTTEKVLRQMRKLNWDDPEVGFYATKCLTAIWNVRFNSIHCAANLLAGLAPYHEIIAIQVVDGVLEDIRLGMEINHPKYNQRRVSCVKFLGELYNYRMVESAVIFKTLYSFITFGVSLDETQISPLDSPEHLFRIRLVCMLLETCGQYFDKGSSKKKLDCFLIYFQRYYWFKHKSPVFTELCPFPVDIENLLQDTLEMIRPKLKLYQSFEEAQKMVEELENEFKPKIAAVLPIIDSEEADTSAGEMEDGLSAIPEADELSDLSQSLSQTRIGEDEDETSQEDYYGTSQPSQMNEDEEGVHSEGENEAGEEGSERGEEEEDMEEDDEYTGSPGEDLEDQVNVLTGGPKHVKCQEDEDFMTSFDKMIEDTIKARNQESLKVPQLDIAVPVHLKKNKTFDPNEPEEKENDTVLFTLMTKKGSKQQFANLNVPVSAEFASKFKEREQAEKAEKQRMKQVVLGIHERQEEEDYQEMLASLNRPVVVNTNRERRVRYQHPKGAPDADLIFGSKKR</sequence>
<dbReference type="EMBL" id="JBJQND010000015">
    <property type="protein sequence ID" value="KAL3851926.1"/>
    <property type="molecule type" value="Genomic_DNA"/>
</dbReference>